<keyword evidence="5 16" id="KW-0820">tRNA-binding</keyword>
<feature type="binding site" evidence="15">
    <location>
        <position position="471"/>
    </location>
    <ligand>
        <name>Mg(2+)</name>
        <dbReference type="ChEBI" id="CHEBI:18420"/>
        <note>shared with alpha subunit</note>
    </ligand>
</feature>
<dbReference type="Gene3D" id="3.30.70.380">
    <property type="entry name" value="Ferrodoxin-fold anticodon-binding domain"/>
    <property type="match status" value="1"/>
</dbReference>
<evidence type="ECO:0000313" key="21">
    <source>
        <dbReference type="Proteomes" id="UP001649381"/>
    </source>
</evidence>
<dbReference type="SUPFAM" id="SSF50249">
    <property type="entry name" value="Nucleic acid-binding proteins"/>
    <property type="match status" value="1"/>
</dbReference>
<evidence type="ECO:0000256" key="8">
    <source>
        <dbReference type="ARBA" id="ARBA00022741"/>
    </source>
</evidence>
<evidence type="ECO:0000256" key="4">
    <source>
        <dbReference type="ARBA" id="ARBA00022490"/>
    </source>
</evidence>
<evidence type="ECO:0000256" key="10">
    <source>
        <dbReference type="ARBA" id="ARBA00022842"/>
    </source>
</evidence>
<evidence type="ECO:0000259" key="18">
    <source>
        <dbReference type="PROSITE" id="PS51447"/>
    </source>
</evidence>
<evidence type="ECO:0000256" key="5">
    <source>
        <dbReference type="ARBA" id="ARBA00022555"/>
    </source>
</evidence>
<dbReference type="Gene3D" id="3.30.56.10">
    <property type="match status" value="2"/>
</dbReference>
<dbReference type="InterPro" id="IPR005147">
    <property type="entry name" value="tRNA_synthase_B5-dom"/>
</dbReference>
<dbReference type="InterPro" id="IPR004532">
    <property type="entry name" value="Phe-tRNA-ligase_IIc_bsu_bact"/>
</dbReference>
<proteinExistence type="inferred from homology"/>
<dbReference type="RefSeq" id="WP_236334380.1">
    <property type="nucleotide sequence ID" value="NZ_JAKIJS010000001.1"/>
</dbReference>
<dbReference type="InterPro" id="IPR045864">
    <property type="entry name" value="aa-tRNA-synth_II/BPL/LPL"/>
</dbReference>
<evidence type="ECO:0000256" key="15">
    <source>
        <dbReference type="HAMAP-Rule" id="MF_00283"/>
    </source>
</evidence>
<dbReference type="Gene3D" id="3.30.930.10">
    <property type="entry name" value="Bira Bifunctional Protein, Domain 2"/>
    <property type="match status" value="1"/>
</dbReference>
<dbReference type="PROSITE" id="PS50886">
    <property type="entry name" value="TRBD"/>
    <property type="match status" value="1"/>
</dbReference>
<comment type="similarity">
    <text evidence="2 15">Belongs to the phenylalanyl-tRNA synthetase beta subunit family. Type 1 subfamily.</text>
</comment>
<organism evidence="20 21">
    <name type="scientific">Pseudalkalibacillus berkeleyi</name>
    <dbReference type="NCBI Taxonomy" id="1069813"/>
    <lineage>
        <taxon>Bacteria</taxon>
        <taxon>Bacillati</taxon>
        <taxon>Bacillota</taxon>
        <taxon>Bacilli</taxon>
        <taxon>Bacillales</taxon>
        <taxon>Fictibacillaceae</taxon>
        <taxon>Pseudalkalibacillus</taxon>
    </lineage>
</organism>
<dbReference type="SUPFAM" id="SSF54991">
    <property type="entry name" value="Anticodon-binding domain of PheRS"/>
    <property type="match status" value="1"/>
</dbReference>
<feature type="binding site" evidence="15">
    <location>
        <position position="462"/>
    </location>
    <ligand>
        <name>Mg(2+)</name>
        <dbReference type="ChEBI" id="CHEBI:18420"/>
        <note>shared with alpha subunit</note>
    </ligand>
</feature>
<dbReference type="NCBIfam" id="TIGR00472">
    <property type="entry name" value="pheT_bact"/>
    <property type="match status" value="1"/>
</dbReference>
<dbReference type="NCBIfam" id="NF045760">
    <property type="entry name" value="YtpR"/>
    <property type="match status" value="1"/>
</dbReference>
<dbReference type="Pfam" id="PF03147">
    <property type="entry name" value="FDX-ACB"/>
    <property type="match status" value="1"/>
</dbReference>
<dbReference type="PROSITE" id="PS51483">
    <property type="entry name" value="B5"/>
    <property type="match status" value="1"/>
</dbReference>
<evidence type="ECO:0000256" key="1">
    <source>
        <dbReference type="ARBA" id="ARBA00004496"/>
    </source>
</evidence>
<dbReference type="SMART" id="SM00896">
    <property type="entry name" value="FDX-ACB"/>
    <property type="match status" value="1"/>
</dbReference>
<dbReference type="CDD" id="cd02796">
    <property type="entry name" value="tRNA_bind_bactPheRS"/>
    <property type="match status" value="1"/>
</dbReference>
<gene>
    <name evidence="15 20" type="primary">pheT</name>
    <name evidence="20" type="ORF">L2716_10590</name>
</gene>
<dbReference type="InterPro" id="IPR002547">
    <property type="entry name" value="tRNA-bd_dom"/>
</dbReference>
<feature type="domain" description="TRNA-binding" evidence="17">
    <location>
        <begin position="40"/>
        <end position="155"/>
    </location>
</feature>
<evidence type="ECO:0000256" key="11">
    <source>
        <dbReference type="ARBA" id="ARBA00022884"/>
    </source>
</evidence>
<evidence type="ECO:0000259" key="19">
    <source>
        <dbReference type="PROSITE" id="PS51483"/>
    </source>
</evidence>
<keyword evidence="11 16" id="KW-0694">RNA-binding</keyword>
<comment type="subunit">
    <text evidence="3 15">Tetramer of two alpha and two beta subunits.</text>
</comment>
<reference evidence="20 21" key="1">
    <citation type="submission" date="2022-01" db="EMBL/GenBank/DDBJ databases">
        <title>Alkalihalobacillus sp. EGI L200015, a novel bacterium isolated from a salt lake sediment.</title>
        <authorList>
            <person name="Gao L."/>
            <person name="Fang B.-Z."/>
            <person name="Li W.-J."/>
        </authorList>
    </citation>
    <scope>NUCLEOTIDE SEQUENCE [LARGE SCALE GENOMIC DNA]</scope>
    <source>
        <strain evidence="20 21">KCTC 12718</strain>
    </source>
</reference>
<dbReference type="InterPro" id="IPR012340">
    <property type="entry name" value="NA-bd_OB-fold"/>
</dbReference>
<evidence type="ECO:0000256" key="7">
    <source>
        <dbReference type="ARBA" id="ARBA00022723"/>
    </source>
</evidence>
<evidence type="ECO:0000256" key="16">
    <source>
        <dbReference type="PROSITE-ProRule" id="PRU00209"/>
    </source>
</evidence>
<evidence type="ECO:0000256" key="9">
    <source>
        <dbReference type="ARBA" id="ARBA00022840"/>
    </source>
</evidence>
<dbReference type="InterPro" id="IPR033714">
    <property type="entry name" value="tRNA_bind_bactPheRS"/>
</dbReference>
<evidence type="ECO:0000256" key="12">
    <source>
        <dbReference type="ARBA" id="ARBA00022917"/>
    </source>
</evidence>
<dbReference type="SMART" id="SM00874">
    <property type="entry name" value="B5"/>
    <property type="match status" value="1"/>
</dbReference>
<keyword evidence="21" id="KW-1185">Reference proteome</keyword>
<dbReference type="Pfam" id="PF17759">
    <property type="entry name" value="tRNA_synthFbeta"/>
    <property type="match status" value="1"/>
</dbReference>
<evidence type="ECO:0000313" key="20">
    <source>
        <dbReference type="EMBL" id="MCF6138171.1"/>
    </source>
</evidence>
<dbReference type="InterPro" id="IPR005146">
    <property type="entry name" value="B3/B4_tRNA-bd"/>
</dbReference>
<dbReference type="PANTHER" id="PTHR10947">
    <property type="entry name" value="PHENYLALANYL-TRNA SYNTHETASE BETA CHAIN AND LEUCINE-RICH REPEAT-CONTAINING PROTEIN 47"/>
    <property type="match status" value="1"/>
</dbReference>
<name>A0ABS9H2M0_9BACL</name>
<keyword evidence="8 15" id="KW-0547">Nucleotide-binding</keyword>
<comment type="catalytic activity">
    <reaction evidence="14 15">
        <text>tRNA(Phe) + L-phenylalanine + ATP = L-phenylalanyl-tRNA(Phe) + AMP + diphosphate + H(+)</text>
        <dbReference type="Rhea" id="RHEA:19413"/>
        <dbReference type="Rhea" id="RHEA-COMP:9668"/>
        <dbReference type="Rhea" id="RHEA-COMP:9699"/>
        <dbReference type="ChEBI" id="CHEBI:15378"/>
        <dbReference type="ChEBI" id="CHEBI:30616"/>
        <dbReference type="ChEBI" id="CHEBI:33019"/>
        <dbReference type="ChEBI" id="CHEBI:58095"/>
        <dbReference type="ChEBI" id="CHEBI:78442"/>
        <dbReference type="ChEBI" id="CHEBI:78531"/>
        <dbReference type="ChEBI" id="CHEBI:456215"/>
        <dbReference type="EC" id="6.1.1.20"/>
    </reaction>
</comment>
<evidence type="ECO:0000256" key="14">
    <source>
        <dbReference type="ARBA" id="ARBA00049255"/>
    </source>
</evidence>
<comment type="caution">
    <text evidence="20">The sequence shown here is derived from an EMBL/GenBank/DDBJ whole genome shotgun (WGS) entry which is preliminary data.</text>
</comment>
<accession>A0ABS9H2M0</accession>
<dbReference type="InterPro" id="IPR036690">
    <property type="entry name" value="Fdx_antiC-bd_sf"/>
</dbReference>
<dbReference type="CDD" id="cd00769">
    <property type="entry name" value="PheRS_beta_core"/>
    <property type="match status" value="1"/>
</dbReference>
<dbReference type="PANTHER" id="PTHR10947:SF0">
    <property type="entry name" value="PHENYLALANINE--TRNA LIGASE BETA SUBUNIT"/>
    <property type="match status" value="1"/>
</dbReference>
<dbReference type="InterPro" id="IPR009061">
    <property type="entry name" value="DNA-bd_dom_put_sf"/>
</dbReference>
<feature type="binding site" evidence="15">
    <location>
        <position position="468"/>
    </location>
    <ligand>
        <name>Mg(2+)</name>
        <dbReference type="ChEBI" id="CHEBI:18420"/>
        <note>shared with alpha subunit</note>
    </ligand>
</feature>
<dbReference type="SUPFAM" id="SSF46955">
    <property type="entry name" value="Putative DNA-binding domain"/>
    <property type="match status" value="1"/>
</dbReference>
<dbReference type="EC" id="6.1.1.20" evidence="15"/>
<feature type="domain" description="B5" evidence="19">
    <location>
        <begin position="409"/>
        <end position="484"/>
    </location>
</feature>
<feature type="binding site" evidence="15">
    <location>
        <position position="472"/>
    </location>
    <ligand>
        <name>Mg(2+)</name>
        <dbReference type="ChEBI" id="CHEBI:18420"/>
        <note>shared with alpha subunit</note>
    </ligand>
</feature>
<dbReference type="Proteomes" id="UP001649381">
    <property type="component" value="Unassembled WGS sequence"/>
</dbReference>
<evidence type="ECO:0000256" key="2">
    <source>
        <dbReference type="ARBA" id="ARBA00008653"/>
    </source>
</evidence>
<comment type="subcellular location">
    <subcellularLocation>
        <location evidence="1 15">Cytoplasm</location>
    </subcellularLocation>
</comment>
<dbReference type="SUPFAM" id="SSF55681">
    <property type="entry name" value="Class II aaRS and biotin synthetases"/>
    <property type="match status" value="1"/>
</dbReference>
<evidence type="ECO:0000256" key="6">
    <source>
        <dbReference type="ARBA" id="ARBA00022598"/>
    </source>
</evidence>
<dbReference type="Pfam" id="PF03484">
    <property type="entry name" value="B5"/>
    <property type="match status" value="1"/>
</dbReference>
<evidence type="ECO:0000256" key="3">
    <source>
        <dbReference type="ARBA" id="ARBA00011209"/>
    </source>
</evidence>
<keyword evidence="13 15" id="KW-0030">Aminoacyl-tRNA synthetase</keyword>
<dbReference type="InterPro" id="IPR045060">
    <property type="entry name" value="Phe-tRNA-ligase_IIc_bsu"/>
</dbReference>
<evidence type="ECO:0000259" key="17">
    <source>
        <dbReference type="PROSITE" id="PS50886"/>
    </source>
</evidence>
<dbReference type="Gene3D" id="3.50.40.10">
    <property type="entry name" value="Phenylalanyl-trna Synthetase, Chain B, domain 3"/>
    <property type="match status" value="1"/>
</dbReference>
<dbReference type="InterPro" id="IPR041616">
    <property type="entry name" value="PheRS_beta_core"/>
</dbReference>
<keyword evidence="10 15" id="KW-0460">Magnesium</keyword>
<keyword evidence="9 15" id="KW-0067">ATP-binding</keyword>
<keyword evidence="4 15" id="KW-0963">Cytoplasm</keyword>
<dbReference type="SMART" id="SM00873">
    <property type="entry name" value="B3_4"/>
    <property type="match status" value="1"/>
</dbReference>
<dbReference type="Gene3D" id="2.40.50.140">
    <property type="entry name" value="Nucleic acid-binding proteins"/>
    <property type="match status" value="1"/>
</dbReference>
<dbReference type="InterPro" id="IPR005121">
    <property type="entry name" value="Fdx_antiC-bd"/>
</dbReference>
<comment type="cofactor">
    <cofactor evidence="15">
        <name>Mg(2+)</name>
        <dbReference type="ChEBI" id="CHEBI:18420"/>
    </cofactor>
    <text evidence="15">Binds 2 magnesium ions per tetramer.</text>
</comment>
<keyword evidence="6 15" id="KW-0436">Ligase</keyword>
<dbReference type="EMBL" id="JAKIJS010000001">
    <property type="protein sequence ID" value="MCF6138171.1"/>
    <property type="molecule type" value="Genomic_DNA"/>
</dbReference>
<dbReference type="Pfam" id="PF03483">
    <property type="entry name" value="B3_4"/>
    <property type="match status" value="1"/>
</dbReference>
<dbReference type="PROSITE" id="PS51447">
    <property type="entry name" value="FDX_ACB"/>
    <property type="match status" value="1"/>
</dbReference>
<keyword evidence="12 15" id="KW-0648">Protein biosynthesis</keyword>
<protein>
    <recommendedName>
        <fullName evidence="15">Phenylalanine--tRNA ligase beta subunit</fullName>
        <ecNumber evidence="15">6.1.1.20</ecNumber>
    </recommendedName>
    <alternativeName>
        <fullName evidence="15">Phenylalanyl-tRNA synthetase beta subunit</fullName>
        <shortName evidence="15">PheRS</shortName>
    </alternativeName>
</protein>
<sequence>MLVSYNWLKDYVDLDGVQPNDLADRITKSGIEVEGVESLNDGISGVVVGHVETCEQHPNADKLNVCSVNIGEEEPVQIICGASNVAAGQKVAVAKVGAVLPGNFKIKKAKLRGEASHGMICSLEELGVDSKMVPKEFADGIYVLAEDAEVGVDALSLLNLDDHILELGLTPNRADCLNMMGVAYEVSAVLNKELNLAKPSIKEVSDSANDYITVKIDDQEDNPYYGARIIRNIKVGPSPEWMQSRLIAAGIRPINNVVDITNYVLIEYGQPLHAFDYDRFGSKEVVIRRASSGEEIVTLDDETRKLEADHLVITNGSVPVAVAGVMGGADSEVTDQTTTVLLESAYFNPSIVRQASKDLGLRSESSTRFEKGIDRNRVFEAASRAAQLLEEIAGGEVLEGIVEDGPRHVDCYKVSVSASRANKVLGTSINNDAIIEIFNRLGFSYEVEGDVFHVEIPTRRPDITLEEDLIEEIGRIYGYDLIPATLPVGSTTPGELNSAQKKRRLVRRYLEGAGLYQAITYSLTTKSKANQYSGKETNGKLEYVSVSMPMSEERAVLRRTILPQLIEVVQYNQNRQMNDVAIFEVGSTYVTEQTELKELPTEHQKLAGAFSGLWRSHPWQQEKKQVDFYVVKGILDGLFAKLGLSDRVEYQQAKREGFHPGRTAILLLDGKQIGVVGQLHPADQKDWDVKETYLFELDLDELFHADVPPVIYNALPRYPSITRDIALILDQDVQAGDVQTGIKAAGGELLKHVSIFDLYEGEHMDEGKKSVAYSLTYYNPEKTLTDEDVEKVHHKVIEHVKDQFNATMRG</sequence>
<dbReference type="Pfam" id="PF01588">
    <property type="entry name" value="tRNA_bind"/>
    <property type="match status" value="1"/>
</dbReference>
<feature type="domain" description="FDX-ACB" evidence="18">
    <location>
        <begin position="716"/>
        <end position="809"/>
    </location>
</feature>
<keyword evidence="7 15" id="KW-0479">Metal-binding</keyword>
<evidence type="ECO:0000256" key="13">
    <source>
        <dbReference type="ARBA" id="ARBA00023146"/>
    </source>
</evidence>
<dbReference type="InterPro" id="IPR020825">
    <property type="entry name" value="Phe-tRNA_synthase-like_B3/B4"/>
</dbReference>
<dbReference type="HAMAP" id="MF_00283">
    <property type="entry name" value="Phe_tRNA_synth_beta1"/>
    <property type="match status" value="1"/>
</dbReference>
<dbReference type="SUPFAM" id="SSF56037">
    <property type="entry name" value="PheT/TilS domain"/>
    <property type="match status" value="1"/>
</dbReference>
<dbReference type="GO" id="GO:0004826">
    <property type="term" value="F:phenylalanine-tRNA ligase activity"/>
    <property type="evidence" value="ECO:0007669"/>
    <property type="project" value="UniProtKB-EC"/>
</dbReference>